<dbReference type="AlphaFoldDB" id="D4JVH1"/>
<reference evidence="2 3" key="1">
    <citation type="submission" date="2010-03" db="EMBL/GenBank/DDBJ databases">
        <title>The genome sequence of Eubacterium siraeum 70/3.</title>
        <authorList>
            <consortium name="metaHIT consortium -- http://www.metahit.eu/"/>
            <person name="Pajon A."/>
            <person name="Turner K."/>
            <person name="Parkhill J."/>
            <person name="Duncan S."/>
            <person name="Flint H."/>
        </authorList>
    </citation>
    <scope>NUCLEOTIDE SEQUENCE [LARGE SCALE GENOMIC DNA]</scope>
    <source>
        <strain evidence="2 3">70/3</strain>
    </source>
</reference>
<dbReference type="PANTHER" id="PTHR37314">
    <property type="entry name" value="SLR0142 PROTEIN"/>
    <property type="match status" value="1"/>
</dbReference>
<evidence type="ECO:0000313" key="3">
    <source>
        <dbReference type="Proteomes" id="UP000008803"/>
    </source>
</evidence>
<dbReference type="InterPro" id="IPR010699">
    <property type="entry name" value="DUF1275"/>
</dbReference>
<reference evidence="2 3" key="2">
    <citation type="submission" date="2010-03" db="EMBL/GenBank/DDBJ databases">
        <authorList>
            <person name="Pajon A."/>
        </authorList>
    </citation>
    <scope>NUCLEOTIDE SEQUENCE [LARGE SCALE GENOMIC DNA]</scope>
    <source>
        <strain evidence="2 3">70/3</strain>
    </source>
</reference>
<dbReference type="EMBL" id="FP929044">
    <property type="protein sequence ID" value="CBK97090.1"/>
    <property type="molecule type" value="Genomic_DNA"/>
</dbReference>
<dbReference type="KEGG" id="esu:EUS_20690"/>
<proteinExistence type="predicted"/>
<dbReference type="Proteomes" id="UP000008803">
    <property type="component" value="Chromosome"/>
</dbReference>
<dbReference type="Pfam" id="PF06912">
    <property type="entry name" value="DUF1275"/>
    <property type="match status" value="1"/>
</dbReference>
<sequence>MKKKIRVCENSMVLVYILAMSGGFMDAYSYMCRGEVFANAQTGNILLMAVNLAKGNFVVALRYFAPVMAFIAGVVLAQTVHHIFKGRALHRRQIVILFEAAALFAAAFIPYELNILCNCIISLACGAQVEAFRKISIRGAYPQSYACATTMCIGNMRTAASSICEYVAHKNRDDLRKGLLLFSINAMFAIGAIAGDLCVTAINQWAVMICAVFMTMAFIIITMEEKEEEKDAV</sequence>
<evidence type="ECO:0000256" key="1">
    <source>
        <dbReference type="SAM" id="Phobius"/>
    </source>
</evidence>
<dbReference type="PATRIC" id="fig|657319.3.peg.2482"/>
<keyword evidence="1" id="KW-0472">Membrane</keyword>
<gene>
    <name evidence="2" type="ORF">EUS_20690</name>
</gene>
<keyword evidence="1" id="KW-1133">Transmembrane helix</keyword>
<feature type="transmembrane region" description="Helical" evidence="1">
    <location>
        <begin position="178"/>
        <end position="195"/>
    </location>
</feature>
<keyword evidence="1" id="KW-0812">Transmembrane</keyword>
<feature type="transmembrane region" description="Helical" evidence="1">
    <location>
        <begin position="63"/>
        <end position="84"/>
    </location>
</feature>
<name>D4JVH1_9FIRM</name>
<evidence type="ECO:0000313" key="2">
    <source>
        <dbReference type="EMBL" id="CBK97090.1"/>
    </source>
</evidence>
<accession>D4JVH1</accession>
<dbReference type="PANTHER" id="PTHR37314:SF4">
    <property type="entry name" value="UPF0700 TRANSMEMBRANE PROTEIN YOAK"/>
    <property type="match status" value="1"/>
</dbReference>
<protein>
    <submittedName>
        <fullName evidence="2">Predicted membrane protein</fullName>
    </submittedName>
</protein>
<organism evidence="2 3">
    <name type="scientific">[Eubacterium] siraeum 70/3</name>
    <dbReference type="NCBI Taxonomy" id="657319"/>
    <lineage>
        <taxon>Bacteria</taxon>
        <taxon>Bacillati</taxon>
        <taxon>Bacillota</taxon>
        <taxon>Clostridia</taxon>
        <taxon>Eubacteriales</taxon>
        <taxon>Oscillospiraceae</taxon>
        <taxon>Oscillospiraceae incertae sedis</taxon>
    </lineage>
</organism>
<dbReference type="HOGENOM" id="CLU_079303_0_0_9"/>
<dbReference type="BioCyc" id="ESIR657319:G136K-1748-MONOMER"/>
<feature type="transmembrane region" description="Helical" evidence="1">
    <location>
        <begin position="201"/>
        <end position="221"/>
    </location>
</feature>